<dbReference type="AlphaFoldDB" id="A0AAU9EYP6"/>
<proteinExistence type="predicted"/>
<dbReference type="InterPro" id="IPR036126">
    <property type="entry name" value="TBCA_sf"/>
</dbReference>
<accession>A0AAU9EYP6</accession>
<dbReference type="GO" id="GO:0007021">
    <property type="term" value="P:tubulin complex assembly"/>
    <property type="evidence" value="ECO:0007669"/>
    <property type="project" value="InterPro"/>
</dbReference>
<evidence type="ECO:0000313" key="1">
    <source>
        <dbReference type="EMBL" id="BFF89549.1"/>
    </source>
</evidence>
<gene>
    <name evidence="1" type="ORF">DMAD_08286</name>
</gene>
<dbReference type="SUPFAM" id="SSF46988">
    <property type="entry name" value="Tubulin chaperone cofactor A"/>
    <property type="match status" value="1"/>
</dbReference>
<reference evidence="1 2" key="1">
    <citation type="submission" date="2024-02" db="EMBL/GenBank/DDBJ databases">
        <title>A chromosome-level genome assembly of Drosophila madeirensis, a fruit fly species endemic to Madeira island.</title>
        <authorList>
            <person name="Tomihara K."/>
            <person name="Llopart A."/>
            <person name="Yamamoto D."/>
        </authorList>
    </citation>
    <scope>NUCLEOTIDE SEQUENCE [LARGE SCALE GENOMIC DNA]</scope>
    <source>
        <strain evidence="1 2">RF1</strain>
    </source>
</reference>
<dbReference type="EMBL" id="AP029263">
    <property type="protein sequence ID" value="BFF89549.1"/>
    <property type="molecule type" value="Genomic_DNA"/>
</dbReference>
<keyword evidence="2" id="KW-1185">Reference proteome</keyword>
<sequence length="119" mass="14003">MEDPRKSDLKKLTNAISFLQKRKDSHEQQVIIEEVKLAEQSMSANDASHKKIDQMGKVQYLQWMLSQDYHELKLLNETLQTFLDMNQDMKDTEFYKAATQYIDEHCNKSELEAPPQLPK</sequence>
<dbReference type="GO" id="GO:0007023">
    <property type="term" value="P:post-chaperonin tubulin folding pathway"/>
    <property type="evidence" value="ECO:0007669"/>
    <property type="project" value="InterPro"/>
</dbReference>
<dbReference type="GO" id="GO:0048487">
    <property type="term" value="F:beta-tubulin binding"/>
    <property type="evidence" value="ECO:0007669"/>
    <property type="project" value="InterPro"/>
</dbReference>
<evidence type="ECO:0000313" key="2">
    <source>
        <dbReference type="Proteomes" id="UP001500889"/>
    </source>
</evidence>
<protein>
    <submittedName>
        <fullName evidence="1">Uncharacterized protein</fullName>
    </submittedName>
</protein>
<dbReference type="Proteomes" id="UP001500889">
    <property type="component" value="Chromosome O"/>
</dbReference>
<organism evidence="1 2">
    <name type="scientific">Drosophila madeirensis</name>
    <name type="common">Fruit fly</name>
    <dbReference type="NCBI Taxonomy" id="30013"/>
    <lineage>
        <taxon>Eukaryota</taxon>
        <taxon>Metazoa</taxon>
        <taxon>Ecdysozoa</taxon>
        <taxon>Arthropoda</taxon>
        <taxon>Hexapoda</taxon>
        <taxon>Insecta</taxon>
        <taxon>Pterygota</taxon>
        <taxon>Neoptera</taxon>
        <taxon>Endopterygota</taxon>
        <taxon>Diptera</taxon>
        <taxon>Brachycera</taxon>
        <taxon>Muscomorpha</taxon>
        <taxon>Ephydroidea</taxon>
        <taxon>Drosophilidae</taxon>
        <taxon>Drosophila</taxon>
        <taxon>Sophophora</taxon>
    </lineage>
</organism>
<name>A0AAU9EYP6_DROMD</name>